<gene>
    <name evidence="3" type="ORF">FNK824_LOCUS11309</name>
    <name evidence="4" type="ORF">OTI717_LOCUS21548</name>
    <name evidence="2" type="ORF">SEV965_LOCUS16922</name>
</gene>
<dbReference type="Proteomes" id="UP000663823">
    <property type="component" value="Unassembled WGS sequence"/>
</dbReference>
<evidence type="ECO:0000313" key="3">
    <source>
        <dbReference type="EMBL" id="CAF3734610.1"/>
    </source>
</evidence>
<dbReference type="EMBL" id="CAJOBE010001329">
    <property type="protein sequence ID" value="CAF3734610.1"/>
    <property type="molecule type" value="Genomic_DNA"/>
</dbReference>
<organism evidence="3 5">
    <name type="scientific">Rotaria sordida</name>
    <dbReference type="NCBI Taxonomy" id="392033"/>
    <lineage>
        <taxon>Eukaryota</taxon>
        <taxon>Metazoa</taxon>
        <taxon>Spiralia</taxon>
        <taxon>Gnathifera</taxon>
        <taxon>Rotifera</taxon>
        <taxon>Eurotatoria</taxon>
        <taxon>Bdelloidea</taxon>
        <taxon>Philodinida</taxon>
        <taxon>Philodinidae</taxon>
        <taxon>Rotaria</taxon>
    </lineage>
</organism>
<proteinExistence type="predicted"/>
<sequence length="108" mass="12188">MVRNIRVVYGARRASLKRRHKVKPRLTKVEQEKHHVSSQLSPSQMVTTSIDDRSSPTIPSKMVTSSIDDRSSPTIPSKMATSSIDDRSSSTMPSNMNNRESTFKELKK</sequence>
<protein>
    <submittedName>
        <fullName evidence="3">Uncharacterized protein</fullName>
    </submittedName>
</protein>
<feature type="compositionally biased region" description="Basic residues" evidence="1">
    <location>
        <begin position="16"/>
        <end position="26"/>
    </location>
</feature>
<dbReference type="AlphaFoldDB" id="A0A818X4W4"/>
<dbReference type="EMBL" id="CAJOAX010003511">
    <property type="protein sequence ID" value="CAF3858203.1"/>
    <property type="molecule type" value="Genomic_DNA"/>
</dbReference>
<feature type="compositionally biased region" description="Polar residues" evidence="1">
    <location>
        <begin position="37"/>
        <end position="100"/>
    </location>
</feature>
<dbReference type="EMBL" id="CAJNOU010000947">
    <property type="protein sequence ID" value="CAF1121243.1"/>
    <property type="molecule type" value="Genomic_DNA"/>
</dbReference>
<evidence type="ECO:0000313" key="2">
    <source>
        <dbReference type="EMBL" id="CAF1121243.1"/>
    </source>
</evidence>
<evidence type="ECO:0000313" key="4">
    <source>
        <dbReference type="EMBL" id="CAF3858203.1"/>
    </source>
</evidence>
<reference evidence="3" key="1">
    <citation type="submission" date="2021-02" db="EMBL/GenBank/DDBJ databases">
        <authorList>
            <person name="Nowell W R."/>
        </authorList>
    </citation>
    <scope>NUCLEOTIDE SEQUENCE</scope>
</reference>
<feature type="region of interest" description="Disordered" evidence="1">
    <location>
        <begin position="16"/>
        <end position="108"/>
    </location>
</feature>
<dbReference type="Proteomes" id="UP000663889">
    <property type="component" value="Unassembled WGS sequence"/>
</dbReference>
<accession>A0A818X4W4</accession>
<evidence type="ECO:0000313" key="5">
    <source>
        <dbReference type="Proteomes" id="UP000663874"/>
    </source>
</evidence>
<name>A0A818X4W4_9BILA</name>
<evidence type="ECO:0000256" key="1">
    <source>
        <dbReference type="SAM" id="MobiDB-lite"/>
    </source>
</evidence>
<dbReference type="Proteomes" id="UP000663874">
    <property type="component" value="Unassembled WGS sequence"/>
</dbReference>
<comment type="caution">
    <text evidence="3">The sequence shown here is derived from an EMBL/GenBank/DDBJ whole genome shotgun (WGS) entry which is preliminary data.</text>
</comment>